<protein>
    <recommendedName>
        <fullName evidence="10">Cytochrome c oxidase subunit 8, mitochondrial</fullName>
    </recommendedName>
    <alternativeName>
        <fullName evidence="10">Cytochrome c oxidase polypeptide VIII</fullName>
    </alternativeName>
</protein>
<evidence type="ECO:0000256" key="5">
    <source>
        <dbReference type="ARBA" id="ARBA00022792"/>
    </source>
</evidence>
<dbReference type="Proteomes" id="UP000765509">
    <property type="component" value="Unassembled WGS sequence"/>
</dbReference>
<evidence type="ECO:0000256" key="2">
    <source>
        <dbReference type="ARBA" id="ARBA00004673"/>
    </source>
</evidence>
<comment type="function">
    <text evidence="10">Component of the cytochrome c oxidase, the last enzyme in the mitochondrial electron transport chain which drives oxidative phosphorylation. The respiratory chain contains 3 multisubunit complexes succinate dehydrogenase (complex II, CII), ubiquinol-cytochrome c oxidoreductase (cytochrome b-c1 complex, complex III, CIII) and cytochrome c oxidase (complex IV, CIV), that cooperate to transfer electrons derived from NADH and succinate to molecular oxygen, creating an electrochemical gradient over the inner membrane that drives transmembrane transport and the ATP synthase. Cytochrome c oxidase is the component of the respiratory chain that catalyzes the reduction of oxygen to water. Electrons originating from reduced cytochrome c in the intermembrane space (IMS) are transferred via the dinuclear copper A center (CU(A)) of subunit 2 and heme A of subunit 1 to the active site in subunit 1, a binuclear center (BNC) formed by heme A3 and copper B (CU(B)). The BNC reduces molecular oxygen to 2 water molecules using 4 electrons from cytochrome c in the IMS and 4 protons from the mitochondrial matrix.</text>
</comment>
<dbReference type="PANTHER" id="PTHR13313:SF0">
    <property type="entry name" value="CYTOCHROME C OXIDASE SUBUNIT 7C, MITOCHONDRIAL"/>
    <property type="match status" value="1"/>
</dbReference>
<dbReference type="OrthoDB" id="9974841at2759"/>
<keyword evidence="7 10" id="KW-1133">Transmembrane helix</keyword>
<dbReference type="GO" id="GO:0045277">
    <property type="term" value="C:respiratory chain complex IV"/>
    <property type="evidence" value="ECO:0007669"/>
    <property type="project" value="UniProtKB-UniRule"/>
</dbReference>
<comment type="subunit">
    <text evidence="10">Component of the cytochrome c oxidase (complex IV, CIV), a multisubunit enzyme composed of a catalytic core of 3 subunits and several supernumerary subunits. The complex exists as a monomer or a dimer and forms supercomplexes (SCs) in the inner mitochondrial membrane with ubiquinol-cytochrome c oxidoreductase (cytochrome b-c1 complex, complex III, CIII).</text>
</comment>
<feature type="region of interest" description="Disordered" evidence="11">
    <location>
        <begin position="1"/>
        <end position="20"/>
    </location>
</feature>
<dbReference type="Pfam" id="PF02935">
    <property type="entry name" value="COX7C"/>
    <property type="match status" value="1"/>
</dbReference>
<evidence type="ECO:0000256" key="6">
    <source>
        <dbReference type="ARBA" id="ARBA00022946"/>
    </source>
</evidence>
<evidence type="ECO:0000256" key="8">
    <source>
        <dbReference type="ARBA" id="ARBA00023128"/>
    </source>
</evidence>
<keyword evidence="4 10" id="KW-0812">Transmembrane</keyword>
<keyword evidence="8 10" id="KW-0496">Mitochondrion</keyword>
<accession>A0A9Q3HLF8</accession>
<name>A0A9Q3HLF8_9BASI</name>
<evidence type="ECO:0000256" key="3">
    <source>
        <dbReference type="ARBA" id="ARBA00010514"/>
    </source>
</evidence>
<sequence>MRISDSPGLGCGPPISPRATVSARMSNVSNQVRLMHIENAVGNNLPFKYRGEGQTKRKVAMKVGSFFVIGFFTPFAIARYQMKKSGAWP</sequence>
<evidence type="ECO:0000256" key="9">
    <source>
        <dbReference type="ARBA" id="ARBA00023136"/>
    </source>
</evidence>
<comment type="caution">
    <text evidence="12">The sequence shown here is derived from an EMBL/GenBank/DDBJ whole genome shotgun (WGS) entry which is preliminary data.</text>
</comment>
<dbReference type="AlphaFoldDB" id="A0A9Q3HLF8"/>
<keyword evidence="13" id="KW-1185">Reference proteome</keyword>
<evidence type="ECO:0000256" key="11">
    <source>
        <dbReference type="SAM" id="MobiDB-lite"/>
    </source>
</evidence>
<dbReference type="PANTHER" id="PTHR13313">
    <property type="entry name" value="CYTOCHROME C OXIDASE SUBUNIT VIIC"/>
    <property type="match status" value="1"/>
</dbReference>
<comment type="similarity">
    <text evidence="3 10">Belongs to the cytochrome c oxidase VIIc family.</text>
</comment>
<dbReference type="InterPro" id="IPR036636">
    <property type="entry name" value="COX7C/Cox8_sf"/>
</dbReference>
<dbReference type="InterPro" id="IPR004202">
    <property type="entry name" value="COX7C/Cox8"/>
</dbReference>
<dbReference type="GO" id="GO:0005743">
    <property type="term" value="C:mitochondrial inner membrane"/>
    <property type="evidence" value="ECO:0007669"/>
    <property type="project" value="UniProtKB-SubCell"/>
</dbReference>
<evidence type="ECO:0000313" key="12">
    <source>
        <dbReference type="EMBL" id="MBW0505975.1"/>
    </source>
</evidence>
<keyword evidence="9 10" id="KW-0472">Membrane</keyword>
<reference evidence="12" key="1">
    <citation type="submission" date="2021-03" db="EMBL/GenBank/DDBJ databases">
        <title>Draft genome sequence of rust myrtle Austropuccinia psidii MF-1, a brazilian biotype.</title>
        <authorList>
            <person name="Quecine M.C."/>
            <person name="Pachon D.M.R."/>
            <person name="Bonatelli M.L."/>
            <person name="Correr F.H."/>
            <person name="Franceschini L.M."/>
            <person name="Leite T.F."/>
            <person name="Margarido G.R.A."/>
            <person name="Almeida C.A."/>
            <person name="Ferrarezi J.A."/>
            <person name="Labate C.A."/>
        </authorList>
    </citation>
    <scope>NUCLEOTIDE SEQUENCE</scope>
    <source>
        <strain evidence="12">MF-1</strain>
    </source>
</reference>
<proteinExistence type="inferred from homology"/>
<dbReference type="SUPFAM" id="SSF81427">
    <property type="entry name" value="Mitochondrial cytochrome c oxidase subunit VIIc (aka VIIIa)"/>
    <property type="match status" value="1"/>
</dbReference>
<keyword evidence="5 10" id="KW-0999">Mitochondrion inner membrane</keyword>
<dbReference type="EMBL" id="AVOT02018815">
    <property type="protein sequence ID" value="MBW0505975.1"/>
    <property type="molecule type" value="Genomic_DNA"/>
</dbReference>
<keyword evidence="6 10" id="KW-0809">Transit peptide</keyword>
<evidence type="ECO:0000256" key="7">
    <source>
        <dbReference type="ARBA" id="ARBA00022989"/>
    </source>
</evidence>
<feature type="transmembrane region" description="Helical" evidence="10">
    <location>
        <begin position="59"/>
        <end position="80"/>
    </location>
</feature>
<evidence type="ECO:0000313" key="13">
    <source>
        <dbReference type="Proteomes" id="UP000765509"/>
    </source>
</evidence>
<comment type="pathway">
    <text evidence="2 10">Energy metabolism; oxidative phosphorylation.</text>
</comment>
<evidence type="ECO:0000256" key="4">
    <source>
        <dbReference type="ARBA" id="ARBA00022692"/>
    </source>
</evidence>
<organism evidence="12 13">
    <name type="scientific">Austropuccinia psidii MF-1</name>
    <dbReference type="NCBI Taxonomy" id="1389203"/>
    <lineage>
        <taxon>Eukaryota</taxon>
        <taxon>Fungi</taxon>
        <taxon>Dikarya</taxon>
        <taxon>Basidiomycota</taxon>
        <taxon>Pucciniomycotina</taxon>
        <taxon>Pucciniomycetes</taxon>
        <taxon>Pucciniales</taxon>
        <taxon>Sphaerophragmiaceae</taxon>
        <taxon>Austropuccinia</taxon>
    </lineage>
</organism>
<comment type="subcellular location">
    <subcellularLocation>
        <location evidence="1 10">Mitochondrion inner membrane</location>
        <topology evidence="1 10">Single-pass membrane protein</topology>
    </subcellularLocation>
</comment>
<evidence type="ECO:0000256" key="10">
    <source>
        <dbReference type="RuleBase" id="RU368123"/>
    </source>
</evidence>
<evidence type="ECO:0000256" key="1">
    <source>
        <dbReference type="ARBA" id="ARBA00004434"/>
    </source>
</evidence>
<gene>
    <name evidence="12" type="ORF">O181_045690</name>
</gene>
<dbReference type="GO" id="GO:0006123">
    <property type="term" value="P:mitochondrial electron transport, cytochrome c to oxygen"/>
    <property type="evidence" value="ECO:0007669"/>
    <property type="project" value="UniProtKB-UniRule"/>
</dbReference>
<dbReference type="Gene3D" id="4.10.49.10">
    <property type="entry name" value="Cytochrome c oxidase subunit VIIc"/>
    <property type="match status" value="1"/>
</dbReference>